<keyword evidence="2" id="KW-1185">Reference proteome</keyword>
<sequence length="87" mass="10014">MFLKMLTSSGFASCYCITKFPRVTYILNGWWSELTQHSHSYLRESLTKWVGNEGTLFLALIATCHSLWPYPIKPTTSFSNLMTKDLT</sequence>
<gene>
    <name evidence="1" type="ORF">VNO77_32985</name>
</gene>
<dbReference type="EMBL" id="JAYMYQ010000008">
    <property type="protein sequence ID" value="KAK7314461.1"/>
    <property type="molecule type" value="Genomic_DNA"/>
</dbReference>
<organism evidence="1 2">
    <name type="scientific">Canavalia gladiata</name>
    <name type="common">Sword bean</name>
    <name type="synonym">Dolichos gladiatus</name>
    <dbReference type="NCBI Taxonomy" id="3824"/>
    <lineage>
        <taxon>Eukaryota</taxon>
        <taxon>Viridiplantae</taxon>
        <taxon>Streptophyta</taxon>
        <taxon>Embryophyta</taxon>
        <taxon>Tracheophyta</taxon>
        <taxon>Spermatophyta</taxon>
        <taxon>Magnoliopsida</taxon>
        <taxon>eudicotyledons</taxon>
        <taxon>Gunneridae</taxon>
        <taxon>Pentapetalae</taxon>
        <taxon>rosids</taxon>
        <taxon>fabids</taxon>
        <taxon>Fabales</taxon>
        <taxon>Fabaceae</taxon>
        <taxon>Papilionoideae</taxon>
        <taxon>50 kb inversion clade</taxon>
        <taxon>NPAAA clade</taxon>
        <taxon>indigoferoid/millettioid clade</taxon>
        <taxon>Phaseoleae</taxon>
        <taxon>Canavalia</taxon>
    </lineage>
</organism>
<evidence type="ECO:0000313" key="1">
    <source>
        <dbReference type="EMBL" id="KAK7314461.1"/>
    </source>
</evidence>
<accession>A0AAN9KCZ2</accession>
<dbReference type="AlphaFoldDB" id="A0AAN9KCZ2"/>
<protein>
    <submittedName>
        <fullName evidence="1">Uncharacterized protein</fullName>
    </submittedName>
</protein>
<name>A0AAN9KCZ2_CANGL</name>
<dbReference type="Proteomes" id="UP001367508">
    <property type="component" value="Unassembled WGS sequence"/>
</dbReference>
<proteinExistence type="predicted"/>
<comment type="caution">
    <text evidence="1">The sequence shown here is derived from an EMBL/GenBank/DDBJ whole genome shotgun (WGS) entry which is preliminary data.</text>
</comment>
<evidence type="ECO:0000313" key="2">
    <source>
        <dbReference type="Proteomes" id="UP001367508"/>
    </source>
</evidence>
<reference evidence="1 2" key="1">
    <citation type="submission" date="2024-01" db="EMBL/GenBank/DDBJ databases">
        <title>The genomes of 5 underutilized Papilionoideae crops provide insights into root nodulation and disease resistanc.</title>
        <authorList>
            <person name="Jiang F."/>
        </authorList>
    </citation>
    <scope>NUCLEOTIDE SEQUENCE [LARGE SCALE GENOMIC DNA]</scope>
    <source>
        <strain evidence="1">LVBAO_FW01</strain>
        <tissue evidence="1">Leaves</tissue>
    </source>
</reference>